<organism evidence="6 7">
    <name type="scientific">Candidatus Nealsonbacteria bacterium CG02_land_8_20_14_3_00_40_11</name>
    <dbReference type="NCBI Taxonomy" id="1974700"/>
    <lineage>
        <taxon>Bacteria</taxon>
        <taxon>Candidatus Nealsoniibacteriota</taxon>
    </lineage>
</organism>
<dbReference type="SUPFAM" id="SSF46785">
    <property type="entry name" value="Winged helix' DNA-binding domain"/>
    <property type="match status" value="1"/>
</dbReference>
<evidence type="ECO:0000313" key="7">
    <source>
        <dbReference type="Proteomes" id="UP000230304"/>
    </source>
</evidence>
<dbReference type="GO" id="GO:0003677">
    <property type="term" value="F:DNA binding"/>
    <property type="evidence" value="ECO:0007669"/>
    <property type="project" value="InterPro"/>
</dbReference>
<dbReference type="Gene3D" id="1.10.10.10">
    <property type="entry name" value="Winged helix-like DNA-binding domain superfamily/Winged helix DNA-binding domain"/>
    <property type="match status" value="1"/>
</dbReference>
<sequence>MKITPRQGKLLDVIVKEYIDSATPISSQLLEEKYNFDISPATIRIEMQRLTDKGFLSQPHTSAGRVPTDKGYRFFVDNLKESKFDRGFSPIEKEMEDSFKFFRDLTKKIAELTSNLAFSYFPEEDIFFKEGWENIFKEPEFENTDLASKFAEMVENMEKEIEEFENVDFPQIFIGKENLLPGAQEFSTIISRIHLPRKKEGVVAILGPKRMDYNKNVKIIKSLNKPWQKKKTQKTK</sequence>
<dbReference type="InterPro" id="IPR036388">
    <property type="entry name" value="WH-like_DNA-bd_sf"/>
</dbReference>
<reference evidence="7" key="1">
    <citation type="submission" date="2017-09" db="EMBL/GenBank/DDBJ databases">
        <title>Depth-based differentiation of microbial function through sediment-hosted aquifers and enrichment of novel symbionts in the deep terrestrial subsurface.</title>
        <authorList>
            <person name="Probst A.J."/>
            <person name="Ladd B."/>
            <person name="Jarett J.K."/>
            <person name="Geller-Mcgrath D.E."/>
            <person name="Sieber C.M.K."/>
            <person name="Emerson J.B."/>
            <person name="Anantharaman K."/>
            <person name="Thomas B.C."/>
            <person name="Malmstrom R."/>
            <person name="Stieglmeier M."/>
            <person name="Klingl A."/>
            <person name="Woyke T."/>
            <person name="Ryan C.M."/>
            <person name="Banfield J.F."/>
        </authorList>
    </citation>
    <scope>NUCLEOTIDE SEQUENCE [LARGE SCALE GENOMIC DNA]</scope>
</reference>
<evidence type="ECO:0000256" key="2">
    <source>
        <dbReference type="ARBA" id="ARBA00023015"/>
    </source>
</evidence>
<dbReference type="GO" id="GO:0045892">
    <property type="term" value="P:negative regulation of DNA-templated transcription"/>
    <property type="evidence" value="ECO:0007669"/>
    <property type="project" value="TreeGrafter"/>
</dbReference>
<dbReference type="PANTHER" id="PTHR34824:SF1">
    <property type="entry name" value="HEAT-INDUCIBLE TRANSCRIPTION REPRESSOR HRCA"/>
    <property type="match status" value="1"/>
</dbReference>
<dbReference type="PANTHER" id="PTHR34824">
    <property type="entry name" value="HEAT-INDUCIBLE TRANSCRIPTION REPRESSOR HRCA"/>
    <property type="match status" value="1"/>
</dbReference>
<dbReference type="SUPFAM" id="SSF55781">
    <property type="entry name" value="GAF domain-like"/>
    <property type="match status" value="1"/>
</dbReference>
<evidence type="ECO:0000313" key="6">
    <source>
        <dbReference type="EMBL" id="PIV42798.1"/>
    </source>
</evidence>
<gene>
    <name evidence="6" type="ORF">COS26_01615</name>
</gene>
<evidence type="ECO:0000256" key="1">
    <source>
        <dbReference type="ARBA" id="ARBA00022491"/>
    </source>
</evidence>
<dbReference type="InterPro" id="IPR029016">
    <property type="entry name" value="GAF-like_dom_sf"/>
</dbReference>
<keyword evidence="1" id="KW-0678">Repressor</keyword>
<proteinExistence type="predicted"/>
<protein>
    <recommendedName>
        <fullName evidence="5">Heat-inducible transcription repressor HrcA C-terminal domain-containing protein</fullName>
    </recommendedName>
</protein>
<keyword evidence="4" id="KW-0804">Transcription</keyword>
<name>A0A2M7D804_9BACT</name>
<dbReference type="EMBL" id="PEUA01000036">
    <property type="protein sequence ID" value="PIV42798.1"/>
    <property type="molecule type" value="Genomic_DNA"/>
</dbReference>
<keyword evidence="3" id="KW-0346">Stress response</keyword>
<comment type="caution">
    <text evidence="6">The sequence shown here is derived from an EMBL/GenBank/DDBJ whole genome shotgun (WGS) entry which is preliminary data.</text>
</comment>
<dbReference type="InterPro" id="IPR002571">
    <property type="entry name" value="HrcA"/>
</dbReference>
<dbReference type="InterPro" id="IPR036390">
    <property type="entry name" value="WH_DNA-bd_sf"/>
</dbReference>
<dbReference type="AlphaFoldDB" id="A0A2M7D804"/>
<dbReference type="InterPro" id="IPR021153">
    <property type="entry name" value="HrcA_C"/>
</dbReference>
<dbReference type="Pfam" id="PF01628">
    <property type="entry name" value="HrcA"/>
    <property type="match status" value="1"/>
</dbReference>
<feature type="domain" description="Heat-inducible transcription repressor HrcA C-terminal" evidence="5">
    <location>
        <begin position="74"/>
        <end position="215"/>
    </location>
</feature>
<keyword evidence="2" id="KW-0805">Transcription regulation</keyword>
<accession>A0A2M7D804</accession>
<evidence type="ECO:0000259" key="5">
    <source>
        <dbReference type="Pfam" id="PF01628"/>
    </source>
</evidence>
<dbReference type="Gene3D" id="3.30.450.40">
    <property type="match status" value="1"/>
</dbReference>
<dbReference type="Proteomes" id="UP000230304">
    <property type="component" value="Unassembled WGS sequence"/>
</dbReference>
<evidence type="ECO:0000256" key="3">
    <source>
        <dbReference type="ARBA" id="ARBA00023016"/>
    </source>
</evidence>
<evidence type="ECO:0000256" key="4">
    <source>
        <dbReference type="ARBA" id="ARBA00023163"/>
    </source>
</evidence>